<sequence>MTDKPNIPSSGAVSTYLRLNSPETREGFVISKQSNKSDELNRDKKEVVVTKLRLDEDRKALLDRKAKGRAVGDKEKGTKFTTEDVMQNVN</sequence>
<dbReference type="Gene3D" id="2.30.30.30">
    <property type="match status" value="1"/>
</dbReference>
<gene>
    <name evidence="2" type="ORF">FRX31_031438</name>
</gene>
<dbReference type="InterPro" id="IPR014722">
    <property type="entry name" value="Rib_uL2_dom2"/>
</dbReference>
<evidence type="ECO:0000313" key="3">
    <source>
        <dbReference type="Proteomes" id="UP000554482"/>
    </source>
</evidence>
<dbReference type="Proteomes" id="UP000554482">
    <property type="component" value="Unassembled WGS sequence"/>
</dbReference>
<keyword evidence="3" id="KW-1185">Reference proteome</keyword>
<comment type="caution">
    <text evidence="2">The sequence shown here is derived from an EMBL/GenBank/DDBJ whole genome shotgun (WGS) entry which is preliminary data.</text>
</comment>
<protein>
    <submittedName>
        <fullName evidence="2">60S ribosomal protein L26</fullName>
    </submittedName>
</protein>
<keyword evidence="2" id="KW-0687">Ribonucleoprotein</keyword>
<proteinExistence type="predicted"/>
<dbReference type="AlphaFoldDB" id="A0A7J6V495"/>
<evidence type="ECO:0000256" key="1">
    <source>
        <dbReference type="SAM" id="MobiDB-lite"/>
    </source>
</evidence>
<dbReference type="OrthoDB" id="1688503at2759"/>
<organism evidence="2 3">
    <name type="scientific">Thalictrum thalictroides</name>
    <name type="common">Rue-anemone</name>
    <name type="synonym">Anemone thalictroides</name>
    <dbReference type="NCBI Taxonomy" id="46969"/>
    <lineage>
        <taxon>Eukaryota</taxon>
        <taxon>Viridiplantae</taxon>
        <taxon>Streptophyta</taxon>
        <taxon>Embryophyta</taxon>
        <taxon>Tracheophyta</taxon>
        <taxon>Spermatophyta</taxon>
        <taxon>Magnoliopsida</taxon>
        <taxon>Ranunculales</taxon>
        <taxon>Ranunculaceae</taxon>
        <taxon>Thalictroideae</taxon>
        <taxon>Thalictrum</taxon>
    </lineage>
</organism>
<name>A0A7J6V495_THATH</name>
<feature type="region of interest" description="Disordered" evidence="1">
    <location>
        <begin position="68"/>
        <end position="90"/>
    </location>
</feature>
<accession>A0A7J6V495</accession>
<keyword evidence="2" id="KW-0689">Ribosomal protein</keyword>
<dbReference type="GO" id="GO:0005840">
    <property type="term" value="C:ribosome"/>
    <property type="evidence" value="ECO:0007669"/>
    <property type="project" value="UniProtKB-KW"/>
</dbReference>
<feature type="compositionally biased region" description="Basic and acidic residues" evidence="1">
    <location>
        <begin position="68"/>
        <end position="82"/>
    </location>
</feature>
<reference evidence="2 3" key="1">
    <citation type="submission" date="2020-06" db="EMBL/GenBank/DDBJ databases">
        <title>Transcriptomic and genomic resources for Thalictrum thalictroides and T. hernandezii: Facilitating candidate gene discovery in an emerging model plant lineage.</title>
        <authorList>
            <person name="Arias T."/>
            <person name="Riano-Pachon D.M."/>
            <person name="Di Stilio V.S."/>
        </authorList>
    </citation>
    <scope>NUCLEOTIDE SEQUENCE [LARGE SCALE GENOMIC DNA]</scope>
    <source>
        <strain evidence="3">cv. WT478/WT964</strain>
        <tissue evidence="2">Leaves</tissue>
    </source>
</reference>
<dbReference type="EMBL" id="JABWDY010039360">
    <property type="protein sequence ID" value="KAF5178975.1"/>
    <property type="molecule type" value="Genomic_DNA"/>
</dbReference>
<evidence type="ECO:0000313" key="2">
    <source>
        <dbReference type="EMBL" id="KAF5178975.1"/>
    </source>
</evidence>